<evidence type="ECO:0000256" key="2">
    <source>
        <dbReference type="ARBA" id="ARBA00023186"/>
    </source>
</evidence>
<keyword evidence="3" id="KW-0963">Cytoplasm</keyword>
<sequence length="229" mass="25581">MTQLPLLALPRLLQLSSPMLPVGAFSYSQGLEFAIESGFVHDADTAREWIGEVLLASMARFEAPLMARMQQAWEQQDVDQALYWNDFFITSRETSELRAETLQMGFSLVRLLEKMDDLPQEHVTVLRQKSDVSFPCAFSLAAAAWGIPVAASVNAYLWSWLENQVSAALKTVPLGQVAGQRILANLGKQLPELAESAMKLEDNELSNFSPMLAIVSSQHETQYSRLFRS</sequence>
<evidence type="ECO:0000313" key="4">
    <source>
        <dbReference type="EMBL" id="TCV85412.1"/>
    </source>
</evidence>
<proteinExistence type="inferred from homology"/>
<dbReference type="OrthoDB" id="9798772at2"/>
<evidence type="ECO:0000256" key="1">
    <source>
        <dbReference type="ARBA" id="ARBA00022988"/>
    </source>
</evidence>
<dbReference type="RefSeq" id="WP_124946726.1">
    <property type="nucleotide sequence ID" value="NZ_BHVT01000039.1"/>
</dbReference>
<comment type="function">
    <text evidence="3">Required for maturation of urease via the functional incorporation of the urease nickel metallocenter.</text>
</comment>
<evidence type="ECO:0000313" key="5">
    <source>
        <dbReference type="Proteomes" id="UP000295367"/>
    </source>
</evidence>
<reference evidence="4 5" key="1">
    <citation type="submission" date="2019-03" db="EMBL/GenBank/DDBJ databases">
        <title>Genomic Encyclopedia of Type Strains, Phase IV (KMG-IV): sequencing the most valuable type-strain genomes for metagenomic binning, comparative biology and taxonomic classification.</title>
        <authorList>
            <person name="Goeker M."/>
        </authorList>
    </citation>
    <scope>NUCLEOTIDE SEQUENCE [LARGE SCALE GENOMIC DNA]</scope>
    <source>
        <strain evidence="4 5">DSM 100309</strain>
    </source>
</reference>
<organism evidence="4 5">
    <name type="scientific">Sulfurirhabdus autotrophica</name>
    <dbReference type="NCBI Taxonomy" id="1706046"/>
    <lineage>
        <taxon>Bacteria</taxon>
        <taxon>Pseudomonadati</taxon>
        <taxon>Pseudomonadota</taxon>
        <taxon>Betaproteobacteria</taxon>
        <taxon>Nitrosomonadales</taxon>
        <taxon>Sulfuricellaceae</taxon>
        <taxon>Sulfurirhabdus</taxon>
    </lineage>
</organism>
<comment type="caution">
    <text evidence="4">The sequence shown here is derived from an EMBL/GenBank/DDBJ whole genome shotgun (WGS) entry which is preliminary data.</text>
</comment>
<evidence type="ECO:0000256" key="3">
    <source>
        <dbReference type="HAMAP-Rule" id="MF_01385"/>
    </source>
</evidence>
<dbReference type="Pfam" id="PF01730">
    <property type="entry name" value="UreF"/>
    <property type="match status" value="1"/>
</dbReference>
<gene>
    <name evidence="3" type="primary">ureF</name>
    <name evidence="4" type="ORF">EDC63_10983</name>
</gene>
<keyword evidence="1 3" id="KW-0996">Nickel insertion</keyword>
<dbReference type="HAMAP" id="MF_01385">
    <property type="entry name" value="UreF"/>
    <property type="match status" value="1"/>
</dbReference>
<dbReference type="InterPro" id="IPR038277">
    <property type="entry name" value="UreF_sf"/>
</dbReference>
<dbReference type="PANTHER" id="PTHR33620">
    <property type="entry name" value="UREASE ACCESSORY PROTEIN F"/>
    <property type="match status" value="1"/>
</dbReference>
<dbReference type="EMBL" id="SMCO01000009">
    <property type="protein sequence ID" value="TCV85412.1"/>
    <property type="molecule type" value="Genomic_DNA"/>
</dbReference>
<keyword evidence="5" id="KW-1185">Reference proteome</keyword>
<dbReference type="AlphaFoldDB" id="A0A4R3Y1T7"/>
<dbReference type="PANTHER" id="PTHR33620:SF1">
    <property type="entry name" value="UREASE ACCESSORY PROTEIN F"/>
    <property type="match status" value="1"/>
</dbReference>
<dbReference type="GO" id="GO:0016151">
    <property type="term" value="F:nickel cation binding"/>
    <property type="evidence" value="ECO:0007669"/>
    <property type="project" value="UniProtKB-UniRule"/>
</dbReference>
<dbReference type="GO" id="GO:0005737">
    <property type="term" value="C:cytoplasm"/>
    <property type="evidence" value="ECO:0007669"/>
    <property type="project" value="UniProtKB-SubCell"/>
</dbReference>
<dbReference type="Gene3D" id="1.10.4190.10">
    <property type="entry name" value="Urease accessory protein UreF"/>
    <property type="match status" value="1"/>
</dbReference>
<keyword evidence="2 3" id="KW-0143">Chaperone</keyword>
<dbReference type="Proteomes" id="UP000295367">
    <property type="component" value="Unassembled WGS sequence"/>
</dbReference>
<accession>A0A4R3Y1T7</accession>
<comment type="similarity">
    <text evidence="3">Belongs to the UreF family.</text>
</comment>
<comment type="subcellular location">
    <subcellularLocation>
        <location evidence="3">Cytoplasm</location>
    </subcellularLocation>
</comment>
<dbReference type="PIRSF" id="PIRSF009467">
    <property type="entry name" value="Ureas_acces_UreF"/>
    <property type="match status" value="1"/>
</dbReference>
<protein>
    <recommendedName>
        <fullName evidence="3">Urease accessory protein UreF</fullName>
    </recommendedName>
</protein>
<name>A0A4R3Y1T7_9PROT</name>
<comment type="subunit">
    <text evidence="3">UreD, UreF and UreG form a complex that acts as a GTP-hydrolysis-dependent molecular chaperone, activating the urease apoprotein by helping to assemble the nickel containing metallocenter of UreC. The UreE protein probably delivers the nickel.</text>
</comment>
<dbReference type="InterPro" id="IPR002639">
    <property type="entry name" value="UreF"/>
</dbReference>